<feature type="domain" description="NAD-dependent epimerase/dehydratase" evidence="1">
    <location>
        <begin position="5"/>
        <end position="230"/>
    </location>
</feature>
<dbReference type="KEGG" id="plen:EIM92_02210"/>
<reference evidence="2 3" key="1">
    <citation type="submission" date="2018-11" db="EMBL/GenBank/DDBJ databases">
        <title>Genome sequencing of Paenibacillus lentus DSM25539(T).</title>
        <authorList>
            <person name="Kook J.-K."/>
            <person name="Park S.-N."/>
            <person name="Lim Y.K."/>
        </authorList>
    </citation>
    <scope>NUCLEOTIDE SEQUENCE [LARGE SCALE GENOMIC DNA]</scope>
    <source>
        <strain evidence="2 3">DSM 25539</strain>
    </source>
</reference>
<dbReference type="InterPro" id="IPR001509">
    <property type="entry name" value="Epimerase_deHydtase"/>
</dbReference>
<proteinExistence type="predicted"/>
<dbReference type="AlphaFoldDB" id="A0A3Q8S8V5"/>
<dbReference type="PANTHER" id="PTHR43245">
    <property type="entry name" value="BIFUNCTIONAL POLYMYXIN RESISTANCE PROTEIN ARNA"/>
    <property type="match status" value="1"/>
</dbReference>
<dbReference type="InterPro" id="IPR036291">
    <property type="entry name" value="NAD(P)-bd_dom_sf"/>
</dbReference>
<dbReference type="Gene3D" id="3.40.50.720">
    <property type="entry name" value="NAD(P)-binding Rossmann-like Domain"/>
    <property type="match status" value="1"/>
</dbReference>
<sequence length="334" mass="36690">MSSSVLVTGGTGFLGRSLAQTLSKLGYQVTATGRNESIGEEFENEGIAFIPCDLADTERIVLLCAGQDFVFHCGALSSPWGKYSHFYDSNVIGTRNILEGCRQHQVGRLIYVSTPSLYFDYTDRFNVSESAPLPDQAVNAYAATKRLAEEEVELAFEAGLPVITIRPRAIYGPGDQAILPRLLQANRQGRVPLINGGQALMDLTYIDNVVDALIQCMSSPTSTLGKKYNITNGEPVALIDLLQQLFDKLGEPLRGKHISYPLAYGAAALLEWKAHLTRSKKEPLLTRYTVGLLGKSLTLDISAAKKDLNYTPRKSVDEGISDYVTWIKQRDPLI</sequence>
<evidence type="ECO:0000259" key="1">
    <source>
        <dbReference type="Pfam" id="PF01370"/>
    </source>
</evidence>
<dbReference type="Proteomes" id="UP000273145">
    <property type="component" value="Chromosome"/>
</dbReference>
<gene>
    <name evidence="2" type="ORF">EIM92_02210</name>
</gene>
<dbReference type="Pfam" id="PF01370">
    <property type="entry name" value="Epimerase"/>
    <property type="match status" value="1"/>
</dbReference>
<dbReference type="RefSeq" id="WP_125081282.1">
    <property type="nucleotide sequence ID" value="NZ_CP034248.1"/>
</dbReference>
<evidence type="ECO:0000313" key="2">
    <source>
        <dbReference type="EMBL" id="AZK45155.1"/>
    </source>
</evidence>
<dbReference type="InterPro" id="IPR050177">
    <property type="entry name" value="Lipid_A_modif_metabolic_enz"/>
</dbReference>
<dbReference type="SUPFAM" id="SSF51735">
    <property type="entry name" value="NAD(P)-binding Rossmann-fold domains"/>
    <property type="match status" value="1"/>
</dbReference>
<dbReference type="OrthoDB" id="9811743at2"/>
<organism evidence="2 3">
    <name type="scientific">Paenibacillus lentus</name>
    <dbReference type="NCBI Taxonomy" id="1338368"/>
    <lineage>
        <taxon>Bacteria</taxon>
        <taxon>Bacillati</taxon>
        <taxon>Bacillota</taxon>
        <taxon>Bacilli</taxon>
        <taxon>Bacillales</taxon>
        <taxon>Paenibacillaceae</taxon>
        <taxon>Paenibacillus</taxon>
    </lineage>
</organism>
<dbReference type="EMBL" id="CP034248">
    <property type="protein sequence ID" value="AZK45155.1"/>
    <property type="molecule type" value="Genomic_DNA"/>
</dbReference>
<keyword evidence="3" id="KW-1185">Reference proteome</keyword>
<evidence type="ECO:0000313" key="3">
    <source>
        <dbReference type="Proteomes" id="UP000273145"/>
    </source>
</evidence>
<dbReference type="PANTHER" id="PTHR43245:SF24">
    <property type="entry name" value="DEHYDROGENASE"/>
    <property type="match status" value="1"/>
</dbReference>
<name>A0A3Q8S8V5_9BACL</name>
<protein>
    <submittedName>
        <fullName evidence="2">NAD-dependent epimerase/dehydratase family protein</fullName>
    </submittedName>
</protein>
<accession>A0A3Q8S8V5</accession>